<dbReference type="InterPro" id="IPR001452">
    <property type="entry name" value="SH3_domain"/>
</dbReference>
<evidence type="ECO:0000256" key="4">
    <source>
        <dbReference type="SAM" id="MobiDB-lite"/>
    </source>
</evidence>
<dbReference type="InterPro" id="IPR003607">
    <property type="entry name" value="HD/PDEase_dom"/>
</dbReference>
<comment type="caution">
    <text evidence="7">The sequence shown here is derived from an EMBL/GenBank/DDBJ whole genome shotgun (WGS) entry which is preliminary data.</text>
</comment>
<dbReference type="PROSITE" id="PS50002">
    <property type="entry name" value="SH3"/>
    <property type="match status" value="1"/>
</dbReference>
<evidence type="ECO:0000256" key="2">
    <source>
        <dbReference type="ARBA" id="ARBA00022443"/>
    </source>
</evidence>
<sequence>MDKERKRKRASDDANEQDGSASEKKQLHLETDDTKSGDTTPKEGKVFNDSVHGHIEMHPLLVSIIDTPEFQRLRFIRQLGMCYFVYPGAAHNRFEHSLGVSYLAGELARSLQGKQKHLKITQEDILCVEVAGLCHDLGHGPFSHLFDESFLPRVRPDYNEKHEKLSVDMFEHMLKKNNLREKFMDHGLTDIDITFIKEQIVGVGAKQVKAVRNDVPEEGSGELAISKDELLTIIKQSERPDFLHVRNDEGETGLVSISLIEEVWPYKGRDKEKSFLYEIVANKRNGIDVDKWDYFARDSLYLGISNPFDWRRYLKFARVLDATDGMQICTRDKEITNLYDMFHTRYTLHRRAYQHRVNKILEAMIVDALIAANDHLLFAGKDGKMTKMSEAIDDMEAYSKLTDHVMWMILTSTDKKLDKARQLIDRIMKRDLYICVGQTQLKKNVQSNETPSKLVSQLIDIKKEDSEREIYDLLNREAKEKIAPDDIVVHIASYSYGMGEKDPVEHVKFYPKSDPSVTVEIRKLIDRDSMALPRQFSERCLRVCMKQSNIQCVSWVKEAFIEWCDDKNLRAKPGEFSADMTLTNKPRRSDEMKWEAGRASRQLDYDSTPLSRNSQTDSYQ</sequence>
<dbReference type="InterPro" id="IPR006674">
    <property type="entry name" value="HD_domain"/>
</dbReference>
<proteinExistence type="inferred from homology"/>
<keyword evidence="8" id="KW-1185">Reference proteome</keyword>
<feature type="compositionally biased region" description="Polar residues" evidence="4">
    <location>
        <begin position="608"/>
        <end position="620"/>
    </location>
</feature>
<dbReference type="PROSITE" id="PS51831">
    <property type="entry name" value="HD"/>
    <property type="match status" value="1"/>
</dbReference>
<keyword evidence="2 3" id="KW-0728">SH3 domain</keyword>
<accession>A0A9Q1CAY8</accession>
<dbReference type="AlphaFoldDB" id="A0A9Q1CAY8"/>
<dbReference type="GO" id="GO:0006203">
    <property type="term" value="P:dGTP catabolic process"/>
    <property type="evidence" value="ECO:0007669"/>
    <property type="project" value="TreeGrafter"/>
</dbReference>
<evidence type="ECO:0000313" key="8">
    <source>
        <dbReference type="Proteomes" id="UP001152320"/>
    </source>
</evidence>
<dbReference type="InterPro" id="IPR050135">
    <property type="entry name" value="dGTPase-like"/>
</dbReference>
<feature type="compositionally biased region" description="Basic and acidic residues" evidence="4">
    <location>
        <begin position="21"/>
        <end position="47"/>
    </location>
</feature>
<feature type="region of interest" description="Disordered" evidence="4">
    <location>
        <begin position="1"/>
        <end position="47"/>
    </location>
</feature>
<dbReference type="SUPFAM" id="SSF109604">
    <property type="entry name" value="HD-domain/PDEase-like"/>
    <property type="match status" value="1"/>
</dbReference>
<dbReference type="PANTHER" id="PTHR11373:SF4">
    <property type="entry name" value="DEOXYNUCLEOSIDE TRIPHOSPHATE TRIPHOSPHOHYDROLASE SAMHD1"/>
    <property type="match status" value="1"/>
</dbReference>
<dbReference type="OrthoDB" id="9991235at2759"/>
<dbReference type="EMBL" id="JAIZAY010000005">
    <property type="protein sequence ID" value="KAJ8041239.1"/>
    <property type="molecule type" value="Genomic_DNA"/>
</dbReference>
<dbReference type="CDD" id="cd00077">
    <property type="entry name" value="HDc"/>
    <property type="match status" value="1"/>
</dbReference>
<dbReference type="Gene3D" id="3.30.70.2760">
    <property type="match status" value="1"/>
</dbReference>
<dbReference type="GO" id="GO:0005634">
    <property type="term" value="C:nucleus"/>
    <property type="evidence" value="ECO:0007669"/>
    <property type="project" value="TreeGrafter"/>
</dbReference>
<name>A0A9Q1CAY8_HOLLE</name>
<evidence type="ECO:0000256" key="1">
    <source>
        <dbReference type="ARBA" id="ARBA00005776"/>
    </source>
</evidence>
<dbReference type="Pfam" id="PF01966">
    <property type="entry name" value="HD"/>
    <property type="match status" value="1"/>
</dbReference>
<feature type="compositionally biased region" description="Basic and acidic residues" evidence="4">
    <location>
        <begin position="587"/>
        <end position="604"/>
    </location>
</feature>
<feature type="region of interest" description="Disordered" evidence="4">
    <location>
        <begin position="580"/>
        <end position="620"/>
    </location>
</feature>
<dbReference type="PANTHER" id="PTHR11373">
    <property type="entry name" value="DEOXYNUCLEOSIDE TRIPHOSPHATE TRIPHOSPHOHYDROLASE"/>
    <property type="match status" value="1"/>
</dbReference>
<dbReference type="Gene3D" id="1.10.3210.10">
    <property type="entry name" value="Hypothetical protein af1432"/>
    <property type="match status" value="1"/>
</dbReference>
<gene>
    <name evidence="7" type="ORF">HOLleu_11992</name>
</gene>
<dbReference type="Proteomes" id="UP001152320">
    <property type="component" value="Chromosome 5"/>
</dbReference>
<comment type="similarity">
    <text evidence="1">Belongs to the SAMHD1 family.</text>
</comment>
<dbReference type="GO" id="GO:0008832">
    <property type="term" value="F:dGTPase activity"/>
    <property type="evidence" value="ECO:0007669"/>
    <property type="project" value="TreeGrafter"/>
</dbReference>
<protein>
    <submittedName>
        <fullName evidence="7">Deoxynucleoside triphosphate triphosphohydrolase SAMHD1</fullName>
    </submittedName>
</protein>
<reference evidence="7" key="1">
    <citation type="submission" date="2021-10" db="EMBL/GenBank/DDBJ databases">
        <title>Tropical sea cucumber genome reveals ecological adaptation and Cuvierian tubules defense mechanism.</title>
        <authorList>
            <person name="Chen T."/>
        </authorList>
    </citation>
    <scope>NUCLEOTIDE SEQUENCE</scope>
    <source>
        <strain evidence="7">Nanhai2018</strain>
        <tissue evidence="7">Muscle</tissue>
    </source>
</reference>
<evidence type="ECO:0000259" key="5">
    <source>
        <dbReference type="PROSITE" id="PS50002"/>
    </source>
</evidence>
<feature type="domain" description="HD" evidence="6">
    <location>
        <begin position="93"/>
        <end position="243"/>
    </location>
</feature>
<dbReference type="SMART" id="SM00471">
    <property type="entry name" value="HDc"/>
    <property type="match status" value="1"/>
</dbReference>
<feature type="domain" description="SH3" evidence="5">
    <location>
        <begin position="203"/>
        <end position="265"/>
    </location>
</feature>
<evidence type="ECO:0000259" key="6">
    <source>
        <dbReference type="PROSITE" id="PS51831"/>
    </source>
</evidence>
<evidence type="ECO:0000313" key="7">
    <source>
        <dbReference type="EMBL" id="KAJ8041239.1"/>
    </source>
</evidence>
<organism evidence="7 8">
    <name type="scientific">Holothuria leucospilota</name>
    <name type="common">Black long sea cucumber</name>
    <name type="synonym">Mertensiothuria leucospilota</name>
    <dbReference type="NCBI Taxonomy" id="206669"/>
    <lineage>
        <taxon>Eukaryota</taxon>
        <taxon>Metazoa</taxon>
        <taxon>Echinodermata</taxon>
        <taxon>Eleutherozoa</taxon>
        <taxon>Echinozoa</taxon>
        <taxon>Holothuroidea</taxon>
        <taxon>Aspidochirotacea</taxon>
        <taxon>Aspidochirotida</taxon>
        <taxon>Holothuriidae</taxon>
        <taxon>Holothuria</taxon>
    </lineage>
</organism>
<evidence type="ECO:0000256" key="3">
    <source>
        <dbReference type="PROSITE-ProRule" id="PRU00192"/>
    </source>
</evidence>